<feature type="transmembrane region" description="Helical" evidence="1">
    <location>
        <begin position="49"/>
        <end position="67"/>
    </location>
</feature>
<feature type="transmembrane region" description="Helical" evidence="1">
    <location>
        <begin position="119"/>
        <end position="136"/>
    </location>
</feature>
<name>A0A383VC58_TETOB</name>
<protein>
    <submittedName>
        <fullName evidence="2">Uncharacterized protein</fullName>
    </submittedName>
</protein>
<organism evidence="2 3">
    <name type="scientific">Tetradesmus obliquus</name>
    <name type="common">Green alga</name>
    <name type="synonym">Acutodesmus obliquus</name>
    <dbReference type="NCBI Taxonomy" id="3088"/>
    <lineage>
        <taxon>Eukaryota</taxon>
        <taxon>Viridiplantae</taxon>
        <taxon>Chlorophyta</taxon>
        <taxon>core chlorophytes</taxon>
        <taxon>Chlorophyceae</taxon>
        <taxon>CS clade</taxon>
        <taxon>Sphaeropleales</taxon>
        <taxon>Scenedesmaceae</taxon>
        <taxon>Tetradesmus</taxon>
    </lineage>
</organism>
<feature type="transmembrane region" description="Helical" evidence="1">
    <location>
        <begin position="217"/>
        <end position="237"/>
    </location>
</feature>
<feature type="transmembrane region" description="Helical" evidence="1">
    <location>
        <begin position="21"/>
        <end position="37"/>
    </location>
</feature>
<keyword evidence="3" id="KW-1185">Reference proteome</keyword>
<evidence type="ECO:0000313" key="3">
    <source>
        <dbReference type="Proteomes" id="UP000256970"/>
    </source>
</evidence>
<keyword evidence="1" id="KW-0472">Membrane</keyword>
<feature type="transmembrane region" description="Helical" evidence="1">
    <location>
        <begin position="148"/>
        <end position="165"/>
    </location>
</feature>
<dbReference type="EMBL" id="FNXT01000261">
    <property type="protein sequence ID" value="SZX62761.1"/>
    <property type="molecule type" value="Genomic_DNA"/>
</dbReference>
<gene>
    <name evidence="2" type="ORF">BQ4739_LOCUS3345</name>
</gene>
<evidence type="ECO:0000313" key="2">
    <source>
        <dbReference type="EMBL" id="SZX62761.1"/>
    </source>
</evidence>
<dbReference type="Proteomes" id="UP000256970">
    <property type="component" value="Unassembled WGS sequence"/>
</dbReference>
<keyword evidence="1" id="KW-1133">Transmembrane helix</keyword>
<evidence type="ECO:0000256" key="1">
    <source>
        <dbReference type="SAM" id="Phobius"/>
    </source>
</evidence>
<keyword evidence="1" id="KW-0812">Transmembrane</keyword>
<feature type="transmembrane region" description="Helical" evidence="1">
    <location>
        <begin position="79"/>
        <end position="99"/>
    </location>
</feature>
<accession>A0A383VC58</accession>
<dbReference type="AlphaFoldDB" id="A0A383VC58"/>
<sequence>MREHVAQSFWQQHYGAHVSQLDTWFFTTYMCLIAVMKKAVVPKRLVEQLIMTAAIACCMALLLLKHFRRLVYQRWRTQLVFTFHIAMTSLRAAMVYAMASEHAVHWRASHVTGGQNSDTPLMFFLVSMLGTSGGLIRNFEVLGLQQRSRLHLLVTLYFVAVQLWSSLPGFRLAHAYNFFYTVHEVYDAASALMSVLVEGLVPLPASGQAVCSACPGIIAYVTVLLFAAAVLPQYAAWRMETAALRRYTQRQQLAAAAAAAAVASTASQGVVSGASSSNEAALVMRLQQINGEATTTAAAANVAQHLPTGDVAPGAALTSQQQQQQQPYAGLLAALPRCSPAAQQQVLQQLQRDACSSHPLAHWVLHMTVLLLSLLLCWQGSAAVAYLLLPRVLSAQQLNAWCPNRPVVPFVSAGIVYDSEF</sequence>
<feature type="transmembrane region" description="Helical" evidence="1">
    <location>
        <begin position="363"/>
        <end position="389"/>
    </location>
</feature>
<reference evidence="2 3" key="1">
    <citation type="submission" date="2016-10" db="EMBL/GenBank/DDBJ databases">
        <authorList>
            <person name="Cai Z."/>
        </authorList>
    </citation>
    <scope>NUCLEOTIDE SEQUENCE [LARGE SCALE GENOMIC DNA]</scope>
</reference>
<proteinExistence type="predicted"/>